<dbReference type="Proteomes" id="UP001516620">
    <property type="component" value="Unassembled WGS sequence"/>
</dbReference>
<protein>
    <submittedName>
        <fullName evidence="2">DUF1294 domain-containing protein</fullName>
    </submittedName>
</protein>
<keyword evidence="1" id="KW-1133">Transmembrane helix</keyword>
<dbReference type="EMBL" id="JADCNN020000001">
    <property type="protein sequence ID" value="MBM6994080.1"/>
    <property type="molecule type" value="Genomic_DNA"/>
</dbReference>
<evidence type="ECO:0000256" key="1">
    <source>
        <dbReference type="SAM" id="Phobius"/>
    </source>
</evidence>
<reference evidence="2 3" key="1">
    <citation type="submission" date="2021-01" db="EMBL/GenBank/DDBJ databases">
        <title>Paenibacillus sp.nov. isolated from the rhizosphere soil of tomato plant.</title>
        <authorList>
            <person name="Thin K.K."/>
            <person name="Zhang X."/>
            <person name="He S."/>
        </authorList>
    </citation>
    <scope>NUCLEOTIDE SEQUENCE [LARGE SCALE GENOMIC DNA]</scope>
    <source>
        <strain evidence="2 3">DXFW5</strain>
    </source>
</reference>
<keyword evidence="3" id="KW-1185">Reference proteome</keyword>
<dbReference type="Pfam" id="PF06961">
    <property type="entry name" value="DUF1294"/>
    <property type="match status" value="1"/>
</dbReference>
<dbReference type="InterPro" id="IPR010718">
    <property type="entry name" value="DUF1294"/>
</dbReference>
<evidence type="ECO:0000313" key="2">
    <source>
        <dbReference type="EMBL" id="MBM6994080.1"/>
    </source>
</evidence>
<gene>
    <name evidence="2" type="ORF">IM700_000225</name>
</gene>
<feature type="transmembrane region" description="Helical" evidence="1">
    <location>
        <begin position="57"/>
        <end position="73"/>
    </location>
</feature>
<feature type="transmembrane region" description="Helical" evidence="1">
    <location>
        <begin position="21"/>
        <end position="37"/>
    </location>
</feature>
<feature type="transmembrane region" description="Helical" evidence="1">
    <location>
        <begin position="85"/>
        <end position="103"/>
    </location>
</feature>
<accession>A0ABS2H2V5</accession>
<dbReference type="RefSeq" id="WP_155606698.1">
    <property type="nucleotide sequence ID" value="NZ_JADCNN020000001.1"/>
</dbReference>
<keyword evidence="1" id="KW-0812">Transmembrane</keyword>
<comment type="caution">
    <text evidence="2">The sequence shown here is derived from an EMBL/GenBank/DDBJ whole genome shotgun (WGS) entry which is preliminary data.</text>
</comment>
<evidence type="ECO:0000313" key="3">
    <source>
        <dbReference type="Proteomes" id="UP001516620"/>
    </source>
</evidence>
<sequence length="105" mass="11975">MELGTSTFERKDRKGAAKTKTGLLVWFLFINAVAYLVMSDDKRRARQRRERTPEKTLFLLAALGGALGVLVAMNTKRHKTKHFSFRVGIPLLLLFNAVLYGYFLI</sequence>
<name>A0ABS2H2V5_9BACL</name>
<keyword evidence="1" id="KW-0472">Membrane</keyword>
<organism evidence="2 3">
    <name type="scientific">Paenibacillus rhizolycopersici</name>
    <dbReference type="NCBI Taxonomy" id="2780073"/>
    <lineage>
        <taxon>Bacteria</taxon>
        <taxon>Bacillati</taxon>
        <taxon>Bacillota</taxon>
        <taxon>Bacilli</taxon>
        <taxon>Bacillales</taxon>
        <taxon>Paenibacillaceae</taxon>
        <taxon>Paenibacillus</taxon>
    </lineage>
</organism>
<proteinExistence type="predicted"/>